<proteinExistence type="predicted"/>
<sequence>MNSRPGSLRRRCSVFRPISPSDTNPPLCRLQRGPRSEFTYCARGWRVLAGFKRTTPYRTFILLIKLTLGFHFGSAETWRKFEDTHLKMCWKSDPTAILLTFDDFIDHPGAVPISNPQIVRRTNHSPPKARLVYIFSFEWRGVEEVNWQRYGFQYYSAETQGVKSIFSESEVHERGLHPRC</sequence>
<organism evidence="1 2">
    <name type="scientific">Buddleja alternifolia</name>
    <dbReference type="NCBI Taxonomy" id="168488"/>
    <lineage>
        <taxon>Eukaryota</taxon>
        <taxon>Viridiplantae</taxon>
        <taxon>Streptophyta</taxon>
        <taxon>Embryophyta</taxon>
        <taxon>Tracheophyta</taxon>
        <taxon>Spermatophyta</taxon>
        <taxon>Magnoliopsida</taxon>
        <taxon>eudicotyledons</taxon>
        <taxon>Gunneridae</taxon>
        <taxon>Pentapetalae</taxon>
        <taxon>asterids</taxon>
        <taxon>lamiids</taxon>
        <taxon>Lamiales</taxon>
        <taxon>Scrophulariaceae</taxon>
        <taxon>Buddlejeae</taxon>
        <taxon>Buddleja</taxon>
    </lineage>
</organism>
<evidence type="ECO:0000313" key="2">
    <source>
        <dbReference type="Proteomes" id="UP000826271"/>
    </source>
</evidence>
<gene>
    <name evidence="1" type="ORF">BUALT_Bualt10G0100000</name>
</gene>
<reference evidence="1" key="1">
    <citation type="submission" date="2019-10" db="EMBL/GenBank/DDBJ databases">
        <authorList>
            <person name="Zhang R."/>
            <person name="Pan Y."/>
            <person name="Wang J."/>
            <person name="Ma R."/>
            <person name="Yu S."/>
        </authorList>
    </citation>
    <scope>NUCLEOTIDE SEQUENCE</scope>
    <source>
        <strain evidence="1">LA-IB0</strain>
        <tissue evidence="1">Leaf</tissue>
    </source>
</reference>
<comment type="caution">
    <text evidence="1">The sequence shown here is derived from an EMBL/GenBank/DDBJ whole genome shotgun (WGS) entry which is preliminary data.</text>
</comment>
<name>A0AAV6WYY7_9LAMI</name>
<dbReference type="Proteomes" id="UP000826271">
    <property type="component" value="Unassembled WGS sequence"/>
</dbReference>
<evidence type="ECO:0000313" key="1">
    <source>
        <dbReference type="EMBL" id="KAG8375438.1"/>
    </source>
</evidence>
<dbReference type="AlphaFoldDB" id="A0AAV6WYY7"/>
<accession>A0AAV6WYY7</accession>
<protein>
    <submittedName>
        <fullName evidence="1">Uncharacterized protein</fullName>
    </submittedName>
</protein>
<dbReference type="EMBL" id="WHWC01000010">
    <property type="protein sequence ID" value="KAG8375438.1"/>
    <property type="molecule type" value="Genomic_DNA"/>
</dbReference>
<keyword evidence="2" id="KW-1185">Reference proteome</keyword>